<dbReference type="Gene3D" id="3.40.710.10">
    <property type="entry name" value="DD-peptidase/beta-lactamase superfamily"/>
    <property type="match status" value="1"/>
</dbReference>
<dbReference type="GO" id="GO:0016787">
    <property type="term" value="F:hydrolase activity"/>
    <property type="evidence" value="ECO:0007669"/>
    <property type="project" value="UniProtKB-KW"/>
</dbReference>
<organism evidence="1 2">
    <name type="scientific">Marinoscillum luteum</name>
    <dbReference type="NCBI Taxonomy" id="861051"/>
    <lineage>
        <taxon>Bacteria</taxon>
        <taxon>Pseudomonadati</taxon>
        <taxon>Bacteroidota</taxon>
        <taxon>Cytophagia</taxon>
        <taxon>Cytophagales</taxon>
        <taxon>Reichenbachiellaceae</taxon>
        <taxon>Marinoscillum</taxon>
    </lineage>
</organism>
<protein>
    <submittedName>
        <fullName evidence="1">Serine hydrolase</fullName>
    </submittedName>
</protein>
<proteinExistence type="predicted"/>
<accession>A0ABW7NA22</accession>
<evidence type="ECO:0000313" key="2">
    <source>
        <dbReference type="Proteomes" id="UP001610063"/>
    </source>
</evidence>
<keyword evidence="2" id="KW-1185">Reference proteome</keyword>
<evidence type="ECO:0000313" key="1">
    <source>
        <dbReference type="EMBL" id="MFH6984482.1"/>
    </source>
</evidence>
<sequence>MKLTIKIVLSGFLGCVVLTSADNLYPIDGYELTGIRRLKRLELIMAGELKEGKPISGAQKSISDIKLNLLGAKGDSLEALPATDAKFQKSVNALFPNLDESYSLALLDITPGRPMRYASRKENLQYQPGSVGKIAVATGFFAELSKIYPDSFDQRRALLRDRSVRAGKWAMYDEHTVPIFDLETRKQVKRTVVETDVFSLYEWLDHMLSVSNNGAASVCWREAVLMRVFGKDYPTLTEEQADEYFRTTPKSQLSEIANSVVNDPLRALGITTDEWRLGAFFTKGAGSFIPGKGGSIGTPSGLMKYLVAMERGQVVDSASSLEIKRMLYMTDRRIRYAAAPQLATAAVYFKSGSLYSCKQEEGYQCGKYIGNVNNYMNSVAIVEHTDGTTYLVVLMSNVLKKNSASDHAALASSIDRICKLK</sequence>
<dbReference type="Proteomes" id="UP001610063">
    <property type="component" value="Unassembled WGS sequence"/>
</dbReference>
<reference evidence="1 2" key="1">
    <citation type="journal article" date="2013" name="Int. J. Syst. Evol. Microbiol.">
        <title>Marinoscillum luteum sp. nov., isolated from marine sediment.</title>
        <authorList>
            <person name="Cha I.T."/>
            <person name="Park S.J."/>
            <person name="Kim S.J."/>
            <person name="Kim J.G."/>
            <person name="Jung M.Y."/>
            <person name="Shin K.S."/>
            <person name="Kwon K.K."/>
            <person name="Yang S.H."/>
            <person name="Seo Y.S."/>
            <person name="Rhee S.K."/>
        </authorList>
    </citation>
    <scope>NUCLEOTIDE SEQUENCE [LARGE SCALE GENOMIC DNA]</scope>
    <source>
        <strain evidence="1 2">KCTC 23939</strain>
    </source>
</reference>
<dbReference type="InterPro" id="IPR012338">
    <property type="entry name" value="Beta-lactam/transpept-like"/>
</dbReference>
<dbReference type="SUPFAM" id="SSF56601">
    <property type="entry name" value="beta-lactamase/transpeptidase-like"/>
    <property type="match status" value="1"/>
</dbReference>
<comment type="caution">
    <text evidence="1">The sequence shown here is derived from an EMBL/GenBank/DDBJ whole genome shotgun (WGS) entry which is preliminary data.</text>
</comment>
<gene>
    <name evidence="1" type="ORF">ACHKAR_13600</name>
</gene>
<dbReference type="EMBL" id="JBIPKE010000017">
    <property type="protein sequence ID" value="MFH6984482.1"/>
    <property type="molecule type" value="Genomic_DNA"/>
</dbReference>
<dbReference type="RefSeq" id="WP_159584763.1">
    <property type="nucleotide sequence ID" value="NZ_JBIPKE010000017.1"/>
</dbReference>
<name>A0ABW7NA22_9BACT</name>
<keyword evidence="1" id="KW-0378">Hydrolase</keyword>